<organism evidence="1 2">
    <name type="scientific">Thermomonospora cellulosilytica</name>
    <dbReference type="NCBI Taxonomy" id="1411118"/>
    <lineage>
        <taxon>Bacteria</taxon>
        <taxon>Bacillati</taxon>
        <taxon>Actinomycetota</taxon>
        <taxon>Actinomycetes</taxon>
        <taxon>Streptosporangiales</taxon>
        <taxon>Thermomonosporaceae</taxon>
        <taxon>Thermomonospora</taxon>
    </lineage>
</organism>
<proteinExistence type="predicted"/>
<gene>
    <name evidence="1" type="ORF">HNR21_005203</name>
</gene>
<sequence length="45" mass="4862">MTEPVLEPAAQAFVEAPRRDAVVLGPVHDRPRAAIAFLPGVLARR</sequence>
<name>A0A7W3N2F6_9ACTN</name>
<evidence type="ECO:0000313" key="1">
    <source>
        <dbReference type="EMBL" id="MBA9006321.1"/>
    </source>
</evidence>
<dbReference type="Proteomes" id="UP000539313">
    <property type="component" value="Unassembled WGS sequence"/>
</dbReference>
<accession>A0A7W3N2F6</accession>
<protein>
    <submittedName>
        <fullName evidence="1">Uncharacterized protein</fullName>
    </submittedName>
</protein>
<dbReference type="AlphaFoldDB" id="A0A7W3N2F6"/>
<reference evidence="1 2" key="1">
    <citation type="submission" date="2020-08" db="EMBL/GenBank/DDBJ databases">
        <title>Sequencing the genomes of 1000 actinobacteria strains.</title>
        <authorList>
            <person name="Klenk H.-P."/>
        </authorList>
    </citation>
    <scope>NUCLEOTIDE SEQUENCE [LARGE SCALE GENOMIC DNA]</scope>
    <source>
        <strain evidence="1 2">DSM 45823</strain>
    </source>
</reference>
<dbReference type="RefSeq" id="WP_182707269.1">
    <property type="nucleotide sequence ID" value="NZ_JACJII010000001.1"/>
</dbReference>
<evidence type="ECO:0000313" key="2">
    <source>
        <dbReference type="Proteomes" id="UP000539313"/>
    </source>
</evidence>
<comment type="caution">
    <text evidence="1">The sequence shown here is derived from an EMBL/GenBank/DDBJ whole genome shotgun (WGS) entry which is preliminary data.</text>
</comment>
<keyword evidence="2" id="KW-1185">Reference proteome</keyword>
<dbReference type="EMBL" id="JACJII010000001">
    <property type="protein sequence ID" value="MBA9006321.1"/>
    <property type="molecule type" value="Genomic_DNA"/>
</dbReference>